<dbReference type="GO" id="GO:0004190">
    <property type="term" value="F:aspartic-type endopeptidase activity"/>
    <property type="evidence" value="ECO:0007669"/>
    <property type="project" value="UniProtKB-KW"/>
</dbReference>
<dbReference type="Pfam" id="PF24626">
    <property type="entry name" value="SH3_Tf2-1"/>
    <property type="match status" value="1"/>
</dbReference>
<evidence type="ECO:0000256" key="13">
    <source>
        <dbReference type="ARBA" id="ARBA00023125"/>
    </source>
</evidence>
<keyword evidence="6" id="KW-0064">Aspartyl protease</keyword>
<dbReference type="GO" id="GO:0046872">
    <property type="term" value="F:metal ion binding"/>
    <property type="evidence" value="ECO:0007669"/>
    <property type="project" value="UniProtKB-KW"/>
</dbReference>
<dbReference type="SUPFAM" id="SSF53098">
    <property type="entry name" value="Ribonuclease H-like"/>
    <property type="match status" value="1"/>
</dbReference>
<dbReference type="Gene3D" id="1.10.340.70">
    <property type="match status" value="1"/>
</dbReference>
<dbReference type="Gene3D" id="3.30.70.270">
    <property type="match status" value="1"/>
</dbReference>
<dbReference type="InterPro" id="IPR043502">
    <property type="entry name" value="DNA/RNA_pol_sf"/>
</dbReference>
<keyword evidence="8" id="KW-0378">Hydrolase</keyword>
<dbReference type="InterPro" id="IPR041373">
    <property type="entry name" value="RT_RNaseH"/>
</dbReference>
<dbReference type="InterPro" id="IPR043128">
    <property type="entry name" value="Rev_trsase/Diguanyl_cyclase"/>
</dbReference>
<dbReference type="FunFam" id="3.10.20.370:FF:000001">
    <property type="entry name" value="Retrovirus-related Pol polyprotein from transposon 17.6-like protein"/>
    <property type="match status" value="1"/>
</dbReference>
<evidence type="ECO:0000256" key="8">
    <source>
        <dbReference type="ARBA" id="ARBA00022801"/>
    </source>
</evidence>
<keyword evidence="10" id="KW-0229">DNA integration</keyword>
<keyword evidence="1" id="KW-0645">Protease</keyword>
<keyword evidence="9" id="KW-0460">Magnesium</keyword>
<dbReference type="Gene3D" id="3.30.420.10">
    <property type="entry name" value="Ribonuclease H-like superfamily/Ribonuclease H"/>
    <property type="match status" value="1"/>
</dbReference>
<dbReference type="InterPro" id="IPR056924">
    <property type="entry name" value="SH3_Tf2-1"/>
</dbReference>
<dbReference type="CDD" id="cd09274">
    <property type="entry name" value="RNase_HI_RT_Ty3"/>
    <property type="match status" value="1"/>
</dbReference>
<evidence type="ECO:0000256" key="6">
    <source>
        <dbReference type="ARBA" id="ARBA00022750"/>
    </source>
</evidence>
<keyword evidence="16" id="KW-0732">Signal</keyword>
<evidence type="ECO:0000256" key="16">
    <source>
        <dbReference type="SAM" id="SignalP"/>
    </source>
</evidence>
<evidence type="ECO:0000256" key="7">
    <source>
        <dbReference type="ARBA" id="ARBA00022759"/>
    </source>
</evidence>
<keyword evidence="5" id="KW-0479">Metal-binding</keyword>
<dbReference type="GO" id="GO:0003677">
    <property type="term" value="F:DNA binding"/>
    <property type="evidence" value="ECO:0007669"/>
    <property type="project" value="UniProtKB-KW"/>
</dbReference>
<dbReference type="InterPro" id="IPR012337">
    <property type="entry name" value="RNaseH-like_sf"/>
</dbReference>
<evidence type="ECO:0000256" key="1">
    <source>
        <dbReference type="ARBA" id="ARBA00022670"/>
    </source>
</evidence>
<protein>
    <recommendedName>
        <fullName evidence="17">Integrase catalytic domain-containing protein</fullName>
    </recommendedName>
</protein>
<evidence type="ECO:0000256" key="5">
    <source>
        <dbReference type="ARBA" id="ARBA00022723"/>
    </source>
</evidence>
<keyword evidence="12" id="KW-0239">DNA-directed DNA polymerase</keyword>
<dbReference type="GO" id="GO:0004519">
    <property type="term" value="F:endonuclease activity"/>
    <property type="evidence" value="ECO:0007669"/>
    <property type="project" value="UniProtKB-KW"/>
</dbReference>
<keyword evidence="3" id="KW-0548">Nucleotidyltransferase</keyword>
<reference evidence="18" key="1">
    <citation type="submission" date="2019-03" db="EMBL/GenBank/DDBJ databases">
        <authorList>
            <person name="Mank J."/>
            <person name="Almeida P."/>
        </authorList>
    </citation>
    <scope>NUCLEOTIDE SEQUENCE</scope>
    <source>
        <strain evidence="18">78183</strain>
    </source>
</reference>
<feature type="compositionally biased region" description="Basic and acidic residues" evidence="15">
    <location>
        <begin position="739"/>
        <end position="752"/>
    </location>
</feature>
<keyword evidence="13" id="KW-0238">DNA-binding</keyword>
<gene>
    <name evidence="18" type="ORF">SVIM_LOCUS100283</name>
</gene>
<evidence type="ECO:0000256" key="2">
    <source>
        <dbReference type="ARBA" id="ARBA00022679"/>
    </source>
</evidence>
<evidence type="ECO:0000259" key="17">
    <source>
        <dbReference type="PROSITE" id="PS50994"/>
    </source>
</evidence>
<dbReference type="PANTHER" id="PTHR37984">
    <property type="entry name" value="PROTEIN CBG26694"/>
    <property type="match status" value="1"/>
</dbReference>
<dbReference type="InterPro" id="IPR036397">
    <property type="entry name" value="RNaseH_sf"/>
</dbReference>
<dbReference type="PANTHER" id="PTHR37984:SF5">
    <property type="entry name" value="PROTEIN NYNRIN-LIKE"/>
    <property type="match status" value="1"/>
</dbReference>
<feature type="domain" description="Integrase catalytic" evidence="17">
    <location>
        <begin position="377"/>
        <end position="492"/>
    </location>
</feature>
<evidence type="ECO:0000256" key="11">
    <source>
        <dbReference type="ARBA" id="ARBA00022918"/>
    </source>
</evidence>
<dbReference type="GO" id="GO:0003964">
    <property type="term" value="F:RNA-directed DNA polymerase activity"/>
    <property type="evidence" value="ECO:0007669"/>
    <property type="project" value="UniProtKB-KW"/>
</dbReference>
<proteinExistence type="predicted"/>
<dbReference type="Pfam" id="PF17921">
    <property type="entry name" value="Integrase_H2C2"/>
    <property type="match status" value="1"/>
</dbReference>
<evidence type="ECO:0000256" key="3">
    <source>
        <dbReference type="ARBA" id="ARBA00022695"/>
    </source>
</evidence>
<keyword evidence="4" id="KW-0540">Nuclease</keyword>
<evidence type="ECO:0000256" key="12">
    <source>
        <dbReference type="ARBA" id="ARBA00022932"/>
    </source>
</evidence>
<evidence type="ECO:0000256" key="10">
    <source>
        <dbReference type="ARBA" id="ARBA00022908"/>
    </source>
</evidence>
<dbReference type="InterPro" id="IPR041588">
    <property type="entry name" value="Integrase_H2C2"/>
</dbReference>
<organism evidence="18">
    <name type="scientific">Salix viminalis</name>
    <name type="common">Common osier</name>
    <name type="synonym">Basket willow</name>
    <dbReference type="NCBI Taxonomy" id="40686"/>
    <lineage>
        <taxon>Eukaryota</taxon>
        <taxon>Viridiplantae</taxon>
        <taxon>Streptophyta</taxon>
        <taxon>Embryophyta</taxon>
        <taxon>Tracheophyta</taxon>
        <taxon>Spermatophyta</taxon>
        <taxon>Magnoliopsida</taxon>
        <taxon>eudicotyledons</taxon>
        <taxon>Gunneridae</taxon>
        <taxon>Pentapetalae</taxon>
        <taxon>rosids</taxon>
        <taxon>fabids</taxon>
        <taxon>Malpighiales</taxon>
        <taxon>Salicaceae</taxon>
        <taxon>Saliceae</taxon>
        <taxon>Salix</taxon>
    </lineage>
</organism>
<keyword evidence="14" id="KW-0233">DNA recombination</keyword>
<evidence type="ECO:0000256" key="14">
    <source>
        <dbReference type="ARBA" id="ARBA00023172"/>
    </source>
</evidence>
<dbReference type="EMBL" id="CAADRP010000480">
    <property type="protein sequence ID" value="VFU28985.1"/>
    <property type="molecule type" value="Genomic_DNA"/>
</dbReference>
<dbReference type="GO" id="GO:0015074">
    <property type="term" value="P:DNA integration"/>
    <property type="evidence" value="ECO:0007669"/>
    <property type="project" value="UniProtKB-KW"/>
</dbReference>
<keyword evidence="11" id="KW-0695">RNA-directed DNA polymerase</keyword>
<dbReference type="Pfam" id="PF17917">
    <property type="entry name" value="RT_RNaseH"/>
    <property type="match status" value="1"/>
</dbReference>
<feature type="region of interest" description="Disordered" evidence="15">
    <location>
        <begin position="727"/>
        <end position="754"/>
    </location>
</feature>
<keyword evidence="2" id="KW-0808">Transferase</keyword>
<evidence type="ECO:0000313" key="18">
    <source>
        <dbReference type="EMBL" id="VFU28985.1"/>
    </source>
</evidence>
<evidence type="ECO:0000256" key="15">
    <source>
        <dbReference type="SAM" id="MobiDB-lite"/>
    </source>
</evidence>
<dbReference type="PROSITE" id="PS50994">
    <property type="entry name" value="INTEGRASE"/>
    <property type="match status" value="1"/>
</dbReference>
<sequence length="1558" mass="179375">MRHARVTFLGHVILAEGVFVDPQKVEEVLKWERPTSITEIRSFLGLAGYYRRFIEGFSLIATPLTQLTRKNKKWVWSEECERSFQELKRRLTTAPMLTLPSGTEGFVVYSDASGKGLGCVLMQHGKVIAYASRQLKTHEVNYPVHDLELAAVVFALKIWRHYLYGSRTQIFTDHKSLKYLMSQKELNMRQRRWVELIKDYDCTIEYHPGKANVVADALSRKNKATLEGATVGEERHLAKLKKMGANLEVNVGGGLVVQLLVRPTYREQILQAQFQDEVGSKIRRNVEAGEEMKFRIANDGSLMMGQILYVPYDGTIKRMVLQEAHESKFSIYPGSTKMYRDLKLLYWWPNMKREIAEYVSKCRICQQVKVEHQRPPGPLQPLQIPKLKWEMITMDFVLGFPKGRKGNDAIWVVVDRLMKSALFLPIKMTDSVDKLAKIYISEVVRLHGILVSIVSDRDPRLWPSIQQALGIRLDMSTAFHPQTDGQSERVIQEEHLALIEFTYNNSYQATIGMAPYEALYGRRCRKPLCWEEIGDRKLYGEKLVQVTTEKVAPWKNILRFGLKGKLTPRFIRPFKILQRVGPVAYKVDLPPQLAKVHDVFHISLLRKADKDPARILPQIPVEVNEDLTLEMKPARILDKGEKELRNKKIPIVRILWRNAQIEEETWEREDEMRKKYPELFEIPDMKQSEEENPRKIYLILKQEGLTGIQIVCFVEIFVDGAVQSGLSHRPDQNSPGVDQGRHSHEGSREPDIRGPTFAKNHRPTQQCNFHAAALTIPLLSQPQEHTWSAAIAIDAAASTILLVSQSQLHTLINSRSRTQIRSGPGRQISRGFVIAEAAVMDQVGVKRENLKFEFAEAEVVKFQKQQSMHQCNSRSVKVVENSGLLSSVISTQQRQPSLYSHNRNNIHEAEVLKLQKQQSMDQVGVKRENVIRQCPALNWKSQALIFPLFDSALHAAAYSECNFHAAASTIPLLSQPNNIHVNFTRREPLFEILNLQKQRFEIQKQQSMHQRPTQQCNFTQHVNHPSTLTTAITYMVCCNCNRRCSLNHSSTLTITIAYIVNFTRHEPLFQDFEFAEAEVSKLQKQQSISAALLRSVISTQQRQHPSTLTTAITYMILNLQKQRFEIQKQQSMHQKQRFEIQKQQSMHQCNSRSVKLVENSGLLSSVISTQQRQPSLYSHNRNNIHVNFTRREPLFQDFEFAEAEVVKFQKQQSMHQCNSRSVKLVENSSLLSSVISTQQRQPSLYSHNRNNIHVNFTRREPLFRDFEFAEAEVVKFQKQQSMHQCNSRSVKLVENSGLLSSVISTQQRQPSLYSHNRNNIHGLLQLQSTQQPQPFFYSNNHNCIHWLTADHAPQSTVDLAVKLNFTRHEPLFQDFEFAEAEVSKLQKQQSIHQCNSRTVKVVENSSLLSSVISNISVNHPSSLTTAITYMREPLFRDFEFAEAEVLELQKQQSMHQCNSRGVKLVENSGLLSSVISTQQRQPSLYSHNRNNIHVNFTRREPLFRDFEFAEAEVLKLQKQQSMHQFGVKRENFIRHSLSEIGHHTTLIFPLFDSALHAA</sequence>
<evidence type="ECO:0000256" key="4">
    <source>
        <dbReference type="ARBA" id="ARBA00022722"/>
    </source>
</evidence>
<dbReference type="GO" id="GO:0006310">
    <property type="term" value="P:DNA recombination"/>
    <property type="evidence" value="ECO:0007669"/>
    <property type="project" value="UniProtKB-KW"/>
</dbReference>
<name>A0A6N2KN05_SALVM</name>
<evidence type="ECO:0000256" key="9">
    <source>
        <dbReference type="ARBA" id="ARBA00022842"/>
    </source>
</evidence>
<dbReference type="GO" id="GO:0003887">
    <property type="term" value="F:DNA-directed DNA polymerase activity"/>
    <property type="evidence" value="ECO:0007669"/>
    <property type="project" value="UniProtKB-KW"/>
</dbReference>
<feature type="signal peptide" evidence="16">
    <location>
        <begin position="1"/>
        <end position="17"/>
    </location>
</feature>
<dbReference type="GO" id="GO:0006508">
    <property type="term" value="P:proteolysis"/>
    <property type="evidence" value="ECO:0007669"/>
    <property type="project" value="UniProtKB-KW"/>
</dbReference>
<keyword evidence="7" id="KW-0255">Endonuclease</keyword>
<accession>A0A6N2KN05</accession>
<dbReference type="FunFam" id="3.30.70.270:FF:000020">
    <property type="entry name" value="Transposon Tf2-6 polyprotein-like Protein"/>
    <property type="match status" value="1"/>
</dbReference>
<dbReference type="InterPro" id="IPR001584">
    <property type="entry name" value="Integrase_cat-core"/>
</dbReference>
<dbReference type="SUPFAM" id="SSF56672">
    <property type="entry name" value="DNA/RNA polymerases"/>
    <property type="match status" value="1"/>
</dbReference>
<dbReference type="InterPro" id="IPR050951">
    <property type="entry name" value="Retrovirus_Pol_polyprotein"/>
</dbReference>
<feature type="chain" id="PRO_5027027208" description="Integrase catalytic domain-containing protein" evidence="16">
    <location>
        <begin position="18"/>
        <end position="1558"/>
    </location>
</feature>